<dbReference type="SUPFAM" id="SSF52540">
    <property type="entry name" value="P-loop containing nucleoside triphosphate hydrolases"/>
    <property type="match status" value="1"/>
</dbReference>
<sequence>MTNDQDGDKERLLWEIINWEENPPEREYPLPGFEWYEVHGDPRTLNALVTRGILNVVFRSNKSCSYETADREAIKRALSDYRGLIQPPEEDHIIPPDLFDIVIGHDGKKELIIRSIDAPEPVHFLLYGVPASAKSLMLEELNRLPRSKFILGSNLSKAGLYDVLLNEKDKPRFLIIDELDKIDDQSNLAALLSLMERGIITETKYKRHREIKLKCWVFASANRIERIPAELMSRFLLLNFKPYTDTEFIDIAVNVLTKREDVNESIALYISKQVMDKLSSRDVRDTVKVARLLKGDTKTEVDHVMGILSKQR</sequence>
<dbReference type="GO" id="GO:0004386">
    <property type="term" value="F:helicase activity"/>
    <property type="evidence" value="ECO:0007669"/>
    <property type="project" value="UniProtKB-KW"/>
</dbReference>
<reference evidence="3" key="1">
    <citation type="submission" date="2020-03" db="EMBL/GenBank/DDBJ databases">
        <title>The deep terrestrial virosphere.</title>
        <authorList>
            <person name="Holmfeldt K."/>
            <person name="Nilsson E."/>
            <person name="Simone D."/>
            <person name="Lopez-Fernandez M."/>
            <person name="Wu X."/>
            <person name="de Brujin I."/>
            <person name="Lundin D."/>
            <person name="Andersson A."/>
            <person name="Bertilsson S."/>
            <person name="Dopson M."/>
        </authorList>
    </citation>
    <scope>NUCLEOTIDE SEQUENCE</scope>
    <source>
        <strain evidence="3">MM171B01602</strain>
        <strain evidence="2">MM415B01406</strain>
    </source>
</reference>
<organism evidence="3">
    <name type="scientific">viral metagenome</name>
    <dbReference type="NCBI Taxonomy" id="1070528"/>
    <lineage>
        <taxon>unclassified sequences</taxon>
        <taxon>metagenomes</taxon>
        <taxon>organismal metagenomes</taxon>
    </lineage>
</organism>
<dbReference type="EMBL" id="MT141339">
    <property type="protein sequence ID" value="QJA58795.1"/>
    <property type="molecule type" value="Genomic_DNA"/>
</dbReference>
<feature type="domain" description="ATPase AAA-type core" evidence="1">
    <location>
        <begin position="126"/>
        <end position="236"/>
    </location>
</feature>
<dbReference type="EMBL" id="MT143749">
    <property type="protein sequence ID" value="QJB01975.1"/>
    <property type="molecule type" value="Genomic_DNA"/>
</dbReference>
<accession>A0A6M3M8N3</accession>
<name>A0A6M3M8N3_9ZZZZ</name>
<evidence type="ECO:0000313" key="3">
    <source>
        <dbReference type="EMBL" id="QJB01975.1"/>
    </source>
</evidence>
<dbReference type="Pfam" id="PF00004">
    <property type="entry name" value="AAA"/>
    <property type="match status" value="1"/>
</dbReference>
<evidence type="ECO:0000259" key="1">
    <source>
        <dbReference type="Pfam" id="PF00004"/>
    </source>
</evidence>
<dbReference type="GO" id="GO:0005524">
    <property type="term" value="F:ATP binding"/>
    <property type="evidence" value="ECO:0007669"/>
    <property type="project" value="InterPro"/>
</dbReference>
<dbReference type="Gene3D" id="3.40.50.300">
    <property type="entry name" value="P-loop containing nucleotide triphosphate hydrolases"/>
    <property type="match status" value="1"/>
</dbReference>
<keyword evidence="3" id="KW-0347">Helicase</keyword>
<keyword evidence="3" id="KW-0378">Hydrolase</keyword>
<keyword evidence="3" id="KW-0067">ATP-binding</keyword>
<dbReference type="InterPro" id="IPR027417">
    <property type="entry name" value="P-loop_NTPase"/>
</dbReference>
<dbReference type="InterPro" id="IPR003959">
    <property type="entry name" value="ATPase_AAA_core"/>
</dbReference>
<keyword evidence="3" id="KW-0547">Nucleotide-binding</keyword>
<gene>
    <name evidence="3" type="ORF">MM171B01602_0004</name>
    <name evidence="2" type="ORF">MM415B01406_0017</name>
</gene>
<protein>
    <submittedName>
        <fullName evidence="3">Putative helicase</fullName>
    </submittedName>
</protein>
<evidence type="ECO:0000313" key="2">
    <source>
        <dbReference type="EMBL" id="QJA58795.1"/>
    </source>
</evidence>
<proteinExistence type="predicted"/>
<dbReference type="GO" id="GO:0016887">
    <property type="term" value="F:ATP hydrolysis activity"/>
    <property type="evidence" value="ECO:0007669"/>
    <property type="project" value="InterPro"/>
</dbReference>
<dbReference type="AlphaFoldDB" id="A0A6M3M8N3"/>